<sequence length="69" mass="7536">MCYQVKCSGCGKTTWGGCGRHLPSVYKSIAEGQHCLCRDWPGVNRDAQSTADADAPQVKSFPYGYCTIM</sequence>
<accession>A0AAE0B793</accession>
<dbReference type="PANTHER" id="PTHR34724:SF4">
    <property type="entry name" value="EXPRESSED PROTEIN"/>
    <property type="match status" value="1"/>
</dbReference>
<dbReference type="AlphaFoldDB" id="A0AAE0B793"/>
<organism evidence="1 2">
    <name type="scientific">Dipteronia sinensis</name>
    <dbReference type="NCBI Taxonomy" id="43782"/>
    <lineage>
        <taxon>Eukaryota</taxon>
        <taxon>Viridiplantae</taxon>
        <taxon>Streptophyta</taxon>
        <taxon>Embryophyta</taxon>
        <taxon>Tracheophyta</taxon>
        <taxon>Spermatophyta</taxon>
        <taxon>Magnoliopsida</taxon>
        <taxon>eudicotyledons</taxon>
        <taxon>Gunneridae</taxon>
        <taxon>Pentapetalae</taxon>
        <taxon>rosids</taxon>
        <taxon>malvids</taxon>
        <taxon>Sapindales</taxon>
        <taxon>Sapindaceae</taxon>
        <taxon>Hippocastanoideae</taxon>
        <taxon>Acereae</taxon>
        <taxon>Dipteronia</taxon>
    </lineage>
</organism>
<name>A0AAE0B793_9ROSI</name>
<gene>
    <name evidence="1" type="ORF">Dsin_003048</name>
</gene>
<dbReference type="PANTHER" id="PTHR34724">
    <property type="entry name" value="OS12G0596101 PROTEIN"/>
    <property type="match status" value="1"/>
</dbReference>
<evidence type="ECO:0000313" key="1">
    <source>
        <dbReference type="EMBL" id="KAK3231167.1"/>
    </source>
</evidence>
<dbReference type="EMBL" id="JANJYJ010000001">
    <property type="protein sequence ID" value="KAK3231167.1"/>
    <property type="molecule type" value="Genomic_DNA"/>
</dbReference>
<evidence type="ECO:0000313" key="2">
    <source>
        <dbReference type="Proteomes" id="UP001281410"/>
    </source>
</evidence>
<comment type="caution">
    <text evidence="1">The sequence shown here is derived from an EMBL/GenBank/DDBJ whole genome shotgun (WGS) entry which is preliminary data.</text>
</comment>
<keyword evidence="2" id="KW-1185">Reference proteome</keyword>
<protein>
    <submittedName>
        <fullName evidence="1">Uncharacterized protein</fullName>
    </submittedName>
</protein>
<proteinExistence type="predicted"/>
<reference evidence="1" key="1">
    <citation type="journal article" date="2023" name="Plant J.">
        <title>Genome sequences and population genomics provide insights into the demographic history, inbreeding, and mutation load of two 'living fossil' tree species of Dipteronia.</title>
        <authorList>
            <person name="Feng Y."/>
            <person name="Comes H.P."/>
            <person name="Chen J."/>
            <person name="Zhu S."/>
            <person name="Lu R."/>
            <person name="Zhang X."/>
            <person name="Li P."/>
            <person name="Qiu J."/>
            <person name="Olsen K.M."/>
            <person name="Qiu Y."/>
        </authorList>
    </citation>
    <scope>NUCLEOTIDE SEQUENCE</scope>
    <source>
        <strain evidence="1">NBL</strain>
    </source>
</reference>
<dbReference type="Proteomes" id="UP001281410">
    <property type="component" value="Unassembled WGS sequence"/>
</dbReference>